<sequence length="310" mass="34991">MMAMNSRLCQNLLAYRTSCLTHNKLCLHRRLARLIHVSPLQREAVKLSYNVYHGNPTDQPVVILHGILASRTNFDGIAKQLAKLTGRKVVTVDARNHGDSEHSDKMGYEDMALDIVKMLSEIKAKSCTPIGHSLGGRTSMTLALMEPELVDKLAVIDVSPVHQSQSKEVLDILLGMQNAAMPERANIVEARRYVGEQLRSSIPDDMVRGLLLNNLVQRNGQMMWRVNVDAMLSHYRKLGSIPEDKPPFTRGPALFIGGSLSDYITEKDHPNIYRYFPKAEIKMIEGATHWIHYEKPQELVRLLAQFIHGH</sequence>
<dbReference type="InterPro" id="IPR000639">
    <property type="entry name" value="Epox_hydrolase-like"/>
</dbReference>
<dbReference type="Pfam" id="PF00561">
    <property type="entry name" value="Abhydrolase_1"/>
    <property type="match status" value="1"/>
</dbReference>
<evidence type="ECO:0000256" key="11">
    <source>
        <dbReference type="ARBA" id="ARBA00048919"/>
    </source>
</evidence>
<reference evidence="13" key="1">
    <citation type="submission" date="2021-10" db="EMBL/GenBank/DDBJ databases">
        <title>Tropical sea cucumber genome reveals ecological adaptation and Cuvierian tubules defense mechanism.</title>
        <authorList>
            <person name="Chen T."/>
        </authorList>
    </citation>
    <scope>NUCLEOTIDE SEQUENCE</scope>
    <source>
        <strain evidence="13">Nanhai2018</strain>
        <tissue evidence="13">Muscle</tissue>
    </source>
</reference>
<dbReference type="EMBL" id="JAIZAY010000004">
    <property type="protein sequence ID" value="KAJ8043682.1"/>
    <property type="molecule type" value="Genomic_DNA"/>
</dbReference>
<name>A0A9Q1CE78_HOLLE</name>
<evidence type="ECO:0000313" key="14">
    <source>
        <dbReference type="Proteomes" id="UP001152320"/>
    </source>
</evidence>
<evidence type="ECO:0000313" key="13">
    <source>
        <dbReference type="EMBL" id="KAJ8043682.1"/>
    </source>
</evidence>
<dbReference type="Gene3D" id="3.40.50.1820">
    <property type="entry name" value="alpha/beta hydrolase"/>
    <property type="match status" value="1"/>
</dbReference>
<dbReference type="InterPro" id="IPR029058">
    <property type="entry name" value="AB_hydrolase_fold"/>
</dbReference>
<dbReference type="EC" id="3.1.1.116" evidence="3"/>
<gene>
    <name evidence="13" type="ORF">HOLleu_10883</name>
</gene>
<organism evidence="13 14">
    <name type="scientific">Holothuria leucospilota</name>
    <name type="common">Black long sea cucumber</name>
    <name type="synonym">Mertensiothuria leucospilota</name>
    <dbReference type="NCBI Taxonomy" id="206669"/>
    <lineage>
        <taxon>Eukaryota</taxon>
        <taxon>Metazoa</taxon>
        <taxon>Echinodermata</taxon>
        <taxon>Eleutherozoa</taxon>
        <taxon>Echinozoa</taxon>
        <taxon>Holothuroidea</taxon>
        <taxon>Aspidochirotacea</taxon>
        <taxon>Aspidochirotida</taxon>
        <taxon>Holothuriidae</taxon>
        <taxon>Holothuria</taxon>
    </lineage>
</organism>
<keyword evidence="14" id="KW-1185">Reference proteome</keyword>
<dbReference type="GO" id="GO:0005739">
    <property type="term" value="C:mitochondrion"/>
    <property type="evidence" value="ECO:0007669"/>
    <property type="project" value="TreeGrafter"/>
</dbReference>
<comment type="catalytic activity">
    <reaction evidence="9">
        <text>1,2-didecanoylglycerol + H2O = decanoylglycerol + decanoate + H(+)</text>
        <dbReference type="Rhea" id="RHEA:48596"/>
        <dbReference type="ChEBI" id="CHEBI:11152"/>
        <dbReference type="ChEBI" id="CHEBI:15377"/>
        <dbReference type="ChEBI" id="CHEBI:15378"/>
        <dbReference type="ChEBI" id="CHEBI:27689"/>
        <dbReference type="ChEBI" id="CHEBI:90605"/>
    </reaction>
</comment>
<dbReference type="AlphaFoldDB" id="A0A9Q1CE78"/>
<protein>
    <recommendedName>
        <fullName evidence="7">sn-1-specific diacylglycerol lipase ABHD11</fullName>
        <ecNumber evidence="3">3.1.1.116</ecNumber>
    </recommendedName>
    <alternativeName>
        <fullName evidence="4">Alpha/beta hydrolase domain-containing protein 11</fullName>
    </alternativeName>
</protein>
<evidence type="ECO:0000256" key="2">
    <source>
        <dbReference type="ARBA" id="ARBA00022801"/>
    </source>
</evidence>
<evidence type="ECO:0000256" key="10">
    <source>
        <dbReference type="ARBA" id="ARBA00048513"/>
    </source>
</evidence>
<dbReference type="PANTHER" id="PTHR46118">
    <property type="entry name" value="PROTEIN ABHD11"/>
    <property type="match status" value="1"/>
</dbReference>
<evidence type="ECO:0000259" key="12">
    <source>
        <dbReference type="Pfam" id="PF00561"/>
    </source>
</evidence>
<comment type="similarity">
    <text evidence="1">Belongs to the AB hydrolase superfamily.</text>
</comment>
<evidence type="ECO:0000256" key="4">
    <source>
        <dbReference type="ARBA" id="ARBA00042703"/>
    </source>
</evidence>
<dbReference type="InterPro" id="IPR000073">
    <property type="entry name" value="AB_hydrolase_1"/>
</dbReference>
<evidence type="ECO:0000256" key="7">
    <source>
        <dbReference type="ARBA" id="ARBA00044064"/>
    </source>
</evidence>
<dbReference type="PANTHER" id="PTHR46118:SF4">
    <property type="entry name" value="PROTEIN ABHD11"/>
    <property type="match status" value="1"/>
</dbReference>
<evidence type="ECO:0000256" key="8">
    <source>
        <dbReference type="ARBA" id="ARBA00048283"/>
    </source>
</evidence>
<dbReference type="Proteomes" id="UP001152320">
    <property type="component" value="Chromosome 4"/>
</dbReference>
<comment type="caution">
    <text evidence="13">The sequence shown here is derived from an EMBL/GenBank/DDBJ whole genome shotgun (WGS) entry which is preliminary data.</text>
</comment>
<dbReference type="SUPFAM" id="SSF53474">
    <property type="entry name" value="alpha/beta-Hydrolases"/>
    <property type="match status" value="1"/>
</dbReference>
<dbReference type="OrthoDB" id="8119704at2759"/>
<evidence type="ECO:0000256" key="1">
    <source>
        <dbReference type="ARBA" id="ARBA00008645"/>
    </source>
</evidence>
<comment type="catalytic activity">
    <reaction evidence="11">
        <text>1-octadecanoyl-2-(5Z,8Z,11Z,14Z-eicosatetraenoyl)-sn-glycerol + H2O = 2-(5Z,8Z,11Z,14Z-eicosatetraenoyl)-glycerol + octadecanoate + H(+)</text>
        <dbReference type="Rhea" id="RHEA:38507"/>
        <dbReference type="ChEBI" id="CHEBI:15377"/>
        <dbReference type="ChEBI" id="CHEBI:15378"/>
        <dbReference type="ChEBI" id="CHEBI:25629"/>
        <dbReference type="ChEBI" id="CHEBI:52392"/>
        <dbReference type="ChEBI" id="CHEBI:75728"/>
    </reaction>
</comment>
<keyword evidence="2" id="KW-0378">Hydrolase</keyword>
<comment type="catalytic activity">
    <reaction evidence="5">
        <text>a 1,2-diacyl-sn-glycerol + H2O = a 2-acylglycerol + a fatty acid + H(+)</text>
        <dbReference type="Rhea" id="RHEA:33275"/>
        <dbReference type="ChEBI" id="CHEBI:15377"/>
        <dbReference type="ChEBI" id="CHEBI:15378"/>
        <dbReference type="ChEBI" id="CHEBI:17389"/>
        <dbReference type="ChEBI" id="CHEBI:17815"/>
        <dbReference type="ChEBI" id="CHEBI:28868"/>
        <dbReference type="EC" id="3.1.1.116"/>
    </reaction>
</comment>
<comment type="catalytic activity">
    <reaction evidence="8">
        <text>1-octadecanoyl-2-(4Z,7Z,10Z,13Z,16Z,19Z-docosahexaenoyl)-sn-glycerol + H2O = 2-(4Z,7Z,10Z,13Z,16Z,19Z-docosahexaenoyl)-glycerol + octadecanoate + H(+)</text>
        <dbReference type="Rhea" id="RHEA:77107"/>
        <dbReference type="ChEBI" id="CHEBI:15377"/>
        <dbReference type="ChEBI" id="CHEBI:15378"/>
        <dbReference type="ChEBI" id="CHEBI:25629"/>
        <dbReference type="ChEBI" id="CHEBI:77129"/>
        <dbReference type="ChEBI" id="CHEBI:186738"/>
    </reaction>
</comment>
<evidence type="ECO:0000256" key="9">
    <source>
        <dbReference type="ARBA" id="ARBA00048504"/>
    </source>
</evidence>
<proteinExistence type="inferred from homology"/>
<feature type="domain" description="AB hydrolase-1" evidence="12">
    <location>
        <begin position="60"/>
        <end position="296"/>
    </location>
</feature>
<evidence type="ECO:0000256" key="5">
    <source>
        <dbReference type="ARBA" id="ARBA00043667"/>
    </source>
</evidence>
<comment type="catalytic activity">
    <reaction evidence="6">
        <text>a 1,3-diacyl-sn-glycerol + H2O = a 1-acyl-sn-glycerol + a fatty acid + H(+)</text>
        <dbReference type="Rhea" id="RHEA:38503"/>
        <dbReference type="ChEBI" id="CHEBI:15377"/>
        <dbReference type="ChEBI" id="CHEBI:15378"/>
        <dbReference type="ChEBI" id="CHEBI:28868"/>
        <dbReference type="ChEBI" id="CHEBI:64683"/>
        <dbReference type="ChEBI" id="CHEBI:77272"/>
    </reaction>
</comment>
<dbReference type="PRINTS" id="PR00412">
    <property type="entry name" value="EPOXHYDRLASE"/>
</dbReference>
<evidence type="ECO:0000256" key="3">
    <source>
        <dbReference type="ARBA" id="ARBA00026104"/>
    </source>
</evidence>
<comment type="catalytic activity">
    <reaction evidence="10">
        <text>1-octadecanoyl-2-(9Z-octadecenoyl)-sn-glycerol + H2O = 2-(9Z-octadecenoyl)-glycerol + octadecanoate + H(+)</text>
        <dbReference type="Rhea" id="RHEA:77103"/>
        <dbReference type="ChEBI" id="CHEBI:15377"/>
        <dbReference type="ChEBI" id="CHEBI:15378"/>
        <dbReference type="ChEBI" id="CHEBI:25629"/>
        <dbReference type="ChEBI" id="CHEBI:73990"/>
        <dbReference type="ChEBI" id="CHEBI:75468"/>
    </reaction>
</comment>
<dbReference type="GO" id="GO:0052689">
    <property type="term" value="F:carboxylic ester hydrolase activity"/>
    <property type="evidence" value="ECO:0007669"/>
    <property type="project" value="TreeGrafter"/>
</dbReference>
<evidence type="ECO:0000256" key="6">
    <source>
        <dbReference type="ARBA" id="ARBA00043742"/>
    </source>
</evidence>
<accession>A0A9Q1CE78</accession>